<evidence type="ECO:0000313" key="2">
    <source>
        <dbReference type="Proteomes" id="UP000009172"/>
    </source>
</evidence>
<dbReference type="AlphaFoldDB" id="F2S7N5"/>
<reference evidence="2" key="1">
    <citation type="journal article" date="2012" name="MBio">
        <title>Comparative genome analysis of Trichophyton rubrum and related dermatophytes reveals candidate genes involved in infection.</title>
        <authorList>
            <person name="Martinez D.A."/>
            <person name="Oliver B.G."/>
            <person name="Graeser Y."/>
            <person name="Goldberg J.M."/>
            <person name="Li W."/>
            <person name="Martinez-Rossi N.M."/>
            <person name="Monod M."/>
            <person name="Shelest E."/>
            <person name="Barton R.C."/>
            <person name="Birch E."/>
            <person name="Brakhage A.A."/>
            <person name="Chen Z."/>
            <person name="Gurr S.J."/>
            <person name="Heiman D."/>
            <person name="Heitman J."/>
            <person name="Kosti I."/>
            <person name="Rossi A."/>
            <person name="Saif S."/>
            <person name="Samalova M."/>
            <person name="Saunders C.W."/>
            <person name="Shea T."/>
            <person name="Summerbell R.C."/>
            <person name="Xu J."/>
            <person name="Young S."/>
            <person name="Zeng Q."/>
            <person name="Birren B.W."/>
            <person name="Cuomo C.A."/>
            <person name="White T.C."/>
        </authorList>
    </citation>
    <scope>NUCLEOTIDE SEQUENCE [LARGE SCALE GENOMIC DNA]</scope>
    <source>
        <strain evidence="2">CBS 112818</strain>
    </source>
</reference>
<keyword evidence="2" id="KW-1185">Reference proteome</keyword>
<gene>
    <name evidence="1" type="ORF">TESG_06849</name>
</gene>
<protein>
    <submittedName>
        <fullName evidence="1">Uncharacterized protein</fullName>
    </submittedName>
</protein>
<accession>F2S7N5</accession>
<dbReference type="EMBL" id="GG698523">
    <property type="protein sequence ID" value="EGD99584.1"/>
    <property type="molecule type" value="Genomic_DNA"/>
</dbReference>
<dbReference type="HOGENOM" id="CLU_105156_0_0_1"/>
<evidence type="ECO:0000313" key="1">
    <source>
        <dbReference type="EMBL" id="EGD99584.1"/>
    </source>
</evidence>
<sequence>MTQMMVECCDSSSANCQCLFVDYRRLPPPVHNLGTPTTDPQAYQVANPLPFQGKIFKHLSSIIIPLYKLKHVSELPASEPCWMVWSIFRDDGVKLGSGIGSYQGLQADDRTFFNLVGLGSVALVRIRIWQGDKPAFLCFCLVLEKKRAYFQEMDVGASLYIELLLRRRKKVNVTVEGSLKKYLGSAQTYHSTWR</sequence>
<name>F2S7N5_TRIT1</name>
<organism evidence="1 2">
    <name type="scientific">Trichophyton tonsurans (strain CBS 112818)</name>
    <name type="common">Scalp ringworm fungus</name>
    <dbReference type="NCBI Taxonomy" id="647933"/>
    <lineage>
        <taxon>Eukaryota</taxon>
        <taxon>Fungi</taxon>
        <taxon>Dikarya</taxon>
        <taxon>Ascomycota</taxon>
        <taxon>Pezizomycotina</taxon>
        <taxon>Eurotiomycetes</taxon>
        <taxon>Eurotiomycetidae</taxon>
        <taxon>Onygenales</taxon>
        <taxon>Arthrodermataceae</taxon>
        <taxon>Trichophyton</taxon>
    </lineage>
</organism>
<proteinExistence type="predicted"/>
<dbReference type="Proteomes" id="UP000009172">
    <property type="component" value="Unassembled WGS sequence"/>
</dbReference>